<proteinExistence type="predicted"/>
<dbReference type="Gene3D" id="3.30.160.100">
    <property type="entry name" value="Ribosome hibernation promotion factor-like"/>
    <property type="match status" value="1"/>
</dbReference>
<dbReference type="EMBL" id="BAAAJE010000008">
    <property type="protein sequence ID" value="GAA1142161.1"/>
    <property type="molecule type" value="Genomic_DNA"/>
</dbReference>
<feature type="domain" description="Sigma 54 modulation/S30EA ribosomal protein C-terminal" evidence="2">
    <location>
        <begin position="191"/>
        <end position="227"/>
    </location>
</feature>
<dbReference type="InterPro" id="IPR036567">
    <property type="entry name" value="RHF-like"/>
</dbReference>
<dbReference type="RefSeq" id="WP_343907594.1">
    <property type="nucleotide sequence ID" value="NZ_BAAAJE010000008.1"/>
</dbReference>
<evidence type="ECO:0000256" key="1">
    <source>
        <dbReference type="ARBA" id="ARBA00022845"/>
    </source>
</evidence>
<comment type="caution">
    <text evidence="3">The sequence shown here is derived from an EMBL/GenBank/DDBJ whole genome shotgun (WGS) entry which is preliminary data.</text>
</comment>
<dbReference type="InterPro" id="IPR032528">
    <property type="entry name" value="Ribosom_S30AE_C"/>
</dbReference>
<keyword evidence="4" id="KW-1185">Reference proteome</keyword>
<dbReference type="PANTHER" id="PTHR33231">
    <property type="entry name" value="30S RIBOSOMAL PROTEIN"/>
    <property type="match status" value="1"/>
</dbReference>
<gene>
    <name evidence="3" type="ORF">GCM10009606_22140</name>
</gene>
<feature type="domain" description="Sigma 54 modulation/S30EA ribosomal protein C-terminal" evidence="2">
    <location>
        <begin position="125"/>
        <end position="177"/>
    </location>
</feature>
<dbReference type="Proteomes" id="UP001499979">
    <property type="component" value="Unassembled WGS sequence"/>
</dbReference>
<reference evidence="4" key="1">
    <citation type="journal article" date="2019" name="Int. J. Syst. Evol. Microbiol.">
        <title>The Global Catalogue of Microorganisms (GCM) 10K type strain sequencing project: providing services to taxonomists for standard genome sequencing and annotation.</title>
        <authorList>
            <consortium name="The Broad Institute Genomics Platform"/>
            <consortium name="The Broad Institute Genome Sequencing Center for Infectious Disease"/>
            <person name="Wu L."/>
            <person name="Ma J."/>
        </authorList>
    </citation>
    <scope>NUCLEOTIDE SEQUENCE [LARGE SCALE GENOMIC DNA]</scope>
    <source>
        <strain evidence="4">JCM 11813</strain>
    </source>
</reference>
<dbReference type="InterPro" id="IPR003489">
    <property type="entry name" value="RHF/RaiA"/>
</dbReference>
<evidence type="ECO:0000259" key="2">
    <source>
        <dbReference type="Pfam" id="PF16321"/>
    </source>
</evidence>
<organism evidence="3 4">
    <name type="scientific">Nocardioides aquiterrae</name>
    <dbReference type="NCBI Taxonomy" id="203799"/>
    <lineage>
        <taxon>Bacteria</taxon>
        <taxon>Bacillati</taxon>
        <taxon>Actinomycetota</taxon>
        <taxon>Actinomycetes</taxon>
        <taxon>Propionibacteriales</taxon>
        <taxon>Nocardioidaceae</taxon>
        <taxon>Nocardioides</taxon>
    </lineage>
</organism>
<dbReference type="InterPro" id="IPR050574">
    <property type="entry name" value="HPF/YfiA_ribosome-assoc"/>
</dbReference>
<dbReference type="Gene3D" id="3.30.505.50">
    <property type="entry name" value="Sigma 54 modulation/S30EA ribosomal protein, C-terminal domain"/>
    <property type="match status" value="2"/>
</dbReference>
<dbReference type="InterPro" id="IPR038416">
    <property type="entry name" value="Ribosom_S30AE_C_sf"/>
</dbReference>
<protein>
    <submittedName>
        <fullName evidence="3">HPF/RaiA family ribosome-associated protein</fullName>
    </submittedName>
</protein>
<evidence type="ECO:0000313" key="3">
    <source>
        <dbReference type="EMBL" id="GAA1142161.1"/>
    </source>
</evidence>
<evidence type="ECO:0000313" key="4">
    <source>
        <dbReference type="Proteomes" id="UP001499979"/>
    </source>
</evidence>
<dbReference type="PANTHER" id="PTHR33231:SF1">
    <property type="entry name" value="30S RIBOSOMAL PROTEIN"/>
    <property type="match status" value="1"/>
</dbReference>
<dbReference type="Pfam" id="PF16321">
    <property type="entry name" value="Ribosom_S30AE_C"/>
    <property type="match status" value="2"/>
</dbReference>
<keyword evidence="1" id="KW-0810">Translation regulation</keyword>
<sequence>MSLTTQPVPVEVTLRGNVGGFAGEYAHDKISGALAVGHLPVRNARVVLDWRHDPAVERPAVAEASADVDGRTVRAKTAAATMPEAVDDLVDRLRRQLVGLEDRTRTLQRQPAPPHRVPIAKVPEDEREVVRHKSFASGPMTAEQATYEMELLDHDFFLYRDVATDDPALVYRLTDGGSAAACPPPSLTDLQARTRLETFDEPFVFYLDRDTGDGRVLYHRYDGHYGLIELSG</sequence>
<accession>A0ABP4EZ28</accession>
<dbReference type="Pfam" id="PF02482">
    <property type="entry name" value="Ribosomal_S30AE"/>
    <property type="match status" value="1"/>
</dbReference>
<dbReference type="SUPFAM" id="SSF69754">
    <property type="entry name" value="Ribosome binding protein Y (YfiA homologue)"/>
    <property type="match status" value="1"/>
</dbReference>
<name>A0ABP4EZ28_9ACTN</name>